<dbReference type="KEGG" id="amuc:Pan181_42580"/>
<proteinExistence type="predicted"/>
<evidence type="ECO:0000313" key="2">
    <source>
        <dbReference type="EMBL" id="QDU58032.1"/>
    </source>
</evidence>
<protein>
    <submittedName>
        <fullName evidence="2">Uncharacterized protein</fullName>
    </submittedName>
</protein>
<feature type="compositionally biased region" description="Polar residues" evidence="1">
    <location>
        <begin position="283"/>
        <end position="302"/>
    </location>
</feature>
<feature type="compositionally biased region" description="Low complexity" evidence="1">
    <location>
        <begin position="238"/>
        <end position="250"/>
    </location>
</feature>
<feature type="region of interest" description="Disordered" evidence="1">
    <location>
        <begin position="283"/>
        <end position="387"/>
    </location>
</feature>
<organism evidence="2 3">
    <name type="scientific">Aeoliella mucimassa</name>
    <dbReference type="NCBI Taxonomy" id="2527972"/>
    <lineage>
        <taxon>Bacteria</taxon>
        <taxon>Pseudomonadati</taxon>
        <taxon>Planctomycetota</taxon>
        <taxon>Planctomycetia</taxon>
        <taxon>Pirellulales</taxon>
        <taxon>Lacipirellulaceae</taxon>
        <taxon>Aeoliella</taxon>
    </lineage>
</organism>
<feature type="compositionally biased region" description="Basic and acidic residues" evidence="1">
    <location>
        <begin position="305"/>
        <end position="325"/>
    </location>
</feature>
<feature type="region of interest" description="Disordered" evidence="1">
    <location>
        <begin position="238"/>
        <end position="271"/>
    </location>
</feature>
<feature type="compositionally biased region" description="Polar residues" evidence="1">
    <location>
        <begin position="45"/>
        <end position="55"/>
    </location>
</feature>
<sequence>MSNASPQVVNYLQHQLSRNPVSQGGDIIALRAKAFKLNKTRPGSDASSSAPTNVSDRQRVKRKLERIRSACFTGDVADLQNQINHLSLEDHPDLAALGKRLQIVLNSRGKLPALLGDKRFDGDFFSCLKKVLVEPSRDVAVLREQVLSSFRHRTNRKRGQAMICLIKEELPALYELEHDWLESLLRFNGRSAKAAVATSSNTVGSSSGSSSSGWPIWMLIFLIGPLARGCIRIANMDSPSKSRSSYSAPSNYTPPRSDIDPTSSNASSSAAQRIEELNQQMRELRESATSGLNPPDSFNSPANDAFERMRKTQEESRQRMEELRQRSNFGRGDPFDDSSSNDIYTPRTIPSRQIPSRMGPSTGRSPSNIPRPNTTRPTAPGYTPPHF</sequence>
<feature type="compositionally biased region" description="Polar residues" evidence="1">
    <location>
        <begin position="260"/>
        <end position="271"/>
    </location>
</feature>
<evidence type="ECO:0000313" key="3">
    <source>
        <dbReference type="Proteomes" id="UP000315750"/>
    </source>
</evidence>
<dbReference type="OrthoDB" id="288428at2"/>
<keyword evidence="3" id="KW-1185">Reference proteome</keyword>
<gene>
    <name evidence="2" type="ORF">Pan181_42580</name>
</gene>
<feature type="compositionally biased region" description="Polar residues" evidence="1">
    <location>
        <begin position="337"/>
        <end position="354"/>
    </location>
</feature>
<dbReference type="AlphaFoldDB" id="A0A518ATI8"/>
<feature type="compositionally biased region" description="Polar residues" evidence="1">
    <location>
        <begin position="362"/>
        <end position="377"/>
    </location>
</feature>
<name>A0A518ATI8_9BACT</name>
<dbReference type="EMBL" id="CP036278">
    <property type="protein sequence ID" value="QDU58032.1"/>
    <property type="molecule type" value="Genomic_DNA"/>
</dbReference>
<dbReference type="Proteomes" id="UP000315750">
    <property type="component" value="Chromosome"/>
</dbReference>
<dbReference type="RefSeq" id="WP_145249543.1">
    <property type="nucleotide sequence ID" value="NZ_CP036278.1"/>
</dbReference>
<reference evidence="2 3" key="1">
    <citation type="submission" date="2019-02" db="EMBL/GenBank/DDBJ databases">
        <title>Deep-cultivation of Planctomycetes and their phenomic and genomic characterization uncovers novel biology.</title>
        <authorList>
            <person name="Wiegand S."/>
            <person name="Jogler M."/>
            <person name="Boedeker C."/>
            <person name="Pinto D."/>
            <person name="Vollmers J."/>
            <person name="Rivas-Marin E."/>
            <person name="Kohn T."/>
            <person name="Peeters S.H."/>
            <person name="Heuer A."/>
            <person name="Rast P."/>
            <person name="Oberbeckmann S."/>
            <person name="Bunk B."/>
            <person name="Jeske O."/>
            <person name="Meyerdierks A."/>
            <person name="Storesund J.E."/>
            <person name="Kallscheuer N."/>
            <person name="Luecker S."/>
            <person name="Lage O.M."/>
            <person name="Pohl T."/>
            <person name="Merkel B.J."/>
            <person name="Hornburger P."/>
            <person name="Mueller R.-W."/>
            <person name="Bruemmer F."/>
            <person name="Labrenz M."/>
            <person name="Spormann A.M."/>
            <person name="Op den Camp H."/>
            <person name="Overmann J."/>
            <person name="Amann R."/>
            <person name="Jetten M.S.M."/>
            <person name="Mascher T."/>
            <person name="Medema M.H."/>
            <person name="Devos D.P."/>
            <person name="Kaster A.-K."/>
            <person name="Ovreas L."/>
            <person name="Rohde M."/>
            <person name="Galperin M.Y."/>
            <person name="Jogler C."/>
        </authorList>
    </citation>
    <scope>NUCLEOTIDE SEQUENCE [LARGE SCALE GENOMIC DNA]</scope>
    <source>
        <strain evidence="2 3">Pan181</strain>
    </source>
</reference>
<feature type="region of interest" description="Disordered" evidence="1">
    <location>
        <begin position="39"/>
        <end position="60"/>
    </location>
</feature>
<evidence type="ECO:0000256" key="1">
    <source>
        <dbReference type="SAM" id="MobiDB-lite"/>
    </source>
</evidence>
<accession>A0A518ATI8</accession>